<dbReference type="InterPro" id="IPR036378">
    <property type="entry name" value="FAS1_dom_sf"/>
</dbReference>
<dbReference type="PROSITE" id="PS51257">
    <property type="entry name" value="PROKAR_LIPOPROTEIN"/>
    <property type="match status" value="1"/>
</dbReference>
<evidence type="ECO:0000259" key="1">
    <source>
        <dbReference type="PROSITE" id="PS50213"/>
    </source>
</evidence>
<organism evidence="2">
    <name type="scientific">freshwater metagenome</name>
    <dbReference type="NCBI Taxonomy" id="449393"/>
    <lineage>
        <taxon>unclassified sequences</taxon>
        <taxon>metagenomes</taxon>
        <taxon>ecological metagenomes</taxon>
    </lineage>
</organism>
<protein>
    <submittedName>
        <fullName evidence="2">Unannotated protein</fullName>
    </submittedName>
</protein>
<proteinExistence type="predicted"/>
<dbReference type="SMART" id="SM00554">
    <property type="entry name" value="FAS1"/>
    <property type="match status" value="1"/>
</dbReference>
<dbReference type="InterPro" id="IPR050904">
    <property type="entry name" value="Adhesion/Biosynth-related"/>
</dbReference>
<dbReference type="PANTHER" id="PTHR10900:SF77">
    <property type="entry name" value="FI19380P1"/>
    <property type="match status" value="1"/>
</dbReference>
<dbReference type="Pfam" id="PF02469">
    <property type="entry name" value="Fasciclin"/>
    <property type="match status" value="1"/>
</dbReference>
<dbReference type="GO" id="GO:0005615">
    <property type="term" value="C:extracellular space"/>
    <property type="evidence" value="ECO:0007669"/>
    <property type="project" value="TreeGrafter"/>
</dbReference>
<dbReference type="AlphaFoldDB" id="A0A6J6DEW1"/>
<sequence>MKKKIAAMAAASLMLLAACGSDDSTSDTSTTVEAPAEAGTIVEVASANDDFSTLVEAVSAAGLVETLSGEGPFTVFAPTNAAFDALPEGLLEKLLLPENKEVLVAILTYHVVAGKVMAADVKAGDVASVQGENITIDTASGVKVNTANVTSTDVPASNGVIHVIDAVIVPPSIDVAAFLAS</sequence>
<reference evidence="2" key="1">
    <citation type="submission" date="2020-05" db="EMBL/GenBank/DDBJ databases">
        <authorList>
            <person name="Chiriac C."/>
            <person name="Salcher M."/>
            <person name="Ghai R."/>
            <person name="Kavagutti S V."/>
        </authorList>
    </citation>
    <scope>NUCLEOTIDE SEQUENCE</scope>
</reference>
<gene>
    <name evidence="2" type="ORF">UFOPK1572_00885</name>
    <name evidence="3" type="ORF">UFOPK2169_00959</name>
</gene>
<dbReference type="FunFam" id="2.30.180.10:FF:000019">
    <property type="entry name" value="Cell surface lipoprotein"/>
    <property type="match status" value="1"/>
</dbReference>
<dbReference type="PANTHER" id="PTHR10900">
    <property type="entry name" value="PERIOSTIN-RELATED"/>
    <property type="match status" value="1"/>
</dbReference>
<dbReference type="PROSITE" id="PS50213">
    <property type="entry name" value="FAS1"/>
    <property type="match status" value="1"/>
</dbReference>
<dbReference type="EMBL" id="CAEZTC010000103">
    <property type="protein sequence ID" value="CAB4561824.1"/>
    <property type="molecule type" value="Genomic_DNA"/>
</dbReference>
<name>A0A6J6DEW1_9ZZZZ</name>
<dbReference type="SUPFAM" id="SSF82153">
    <property type="entry name" value="FAS1 domain"/>
    <property type="match status" value="1"/>
</dbReference>
<dbReference type="Gene3D" id="2.30.180.10">
    <property type="entry name" value="FAS1 domain"/>
    <property type="match status" value="1"/>
</dbReference>
<accession>A0A6J6DEW1</accession>
<feature type="domain" description="FAS1" evidence="1">
    <location>
        <begin position="38"/>
        <end position="168"/>
    </location>
</feature>
<dbReference type="EMBL" id="CAEZWE010000035">
    <property type="protein sequence ID" value="CAB4654043.1"/>
    <property type="molecule type" value="Genomic_DNA"/>
</dbReference>
<evidence type="ECO:0000313" key="3">
    <source>
        <dbReference type="EMBL" id="CAB4654043.1"/>
    </source>
</evidence>
<dbReference type="InterPro" id="IPR000782">
    <property type="entry name" value="FAS1_domain"/>
</dbReference>
<evidence type="ECO:0000313" key="2">
    <source>
        <dbReference type="EMBL" id="CAB4561824.1"/>
    </source>
</evidence>